<feature type="compositionally biased region" description="Low complexity" evidence="3">
    <location>
        <begin position="199"/>
        <end position="221"/>
    </location>
</feature>
<comment type="function">
    <text evidence="2">Regulatory DnaK co-chaperone. Direct interaction between DnaK and DjlA is needed for the induction of the wcaABCDE operon, involved in the synthesis of a colanic acid polysaccharide capsule, possibly through activation of the RcsB/RcsC phosphotransfer signaling pathway. The colanic acid capsule may help the bacterium survive conditions outside the host.</text>
</comment>
<feature type="transmembrane region" description="Helical" evidence="4">
    <location>
        <begin position="20"/>
        <end position="41"/>
    </location>
</feature>
<dbReference type="InterPro" id="IPR036869">
    <property type="entry name" value="J_dom_sf"/>
</dbReference>
<gene>
    <name evidence="2" type="primary">djlA</name>
    <name evidence="6" type="ORF">Lrub_2035</name>
</gene>
<feature type="region of interest" description="Disordered" evidence="3">
    <location>
        <begin position="199"/>
        <end position="238"/>
    </location>
</feature>
<feature type="topological domain" description="Cytoplasmic" evidence="2">
    <location>
        <begin position="40"/>
        <end position="310"/>
    </location>
</feature>
<dbReference type="SMART" id="SM00271">
    <property type="entry name" value="DnaJ"/>
    <property type="match status" value="1"/>
</dbReference>
<evidence type="ECO:0000256" key="3">
    <source>
        <dbReference type="SAM" id="MobiDB-lite"/>
    </source>
</evidence>
<dbReference type="PRINTS" id="PR00625">
    <property type="entry name" value="JDOMAIN"/>
</dbReference>
<keyword evidence="2" id="KW-0997">Cell inner membrane</keyword>
<dbReference type="STRING" id="458.Lrub_2035"/>
<dbReference type="InterPro" id="IPR001623">
    <property type="entry name" value="DnaJ_domain"/>
</dbReference>
<dbReference type="HAMAP" id="MF_01153">
    <property type="entry name" value="DjlA"/>
    <property type="match status" value="1"/>
</dbReference>
<keyword evidence="2 4" id="KW-1133">Transmembrane helix</keyword>
<evidence type="ECO:0000259" key="5">
    <source>
        <dbReference type="PROSITE" id="PS50076"/>
    </source>
</evidence>
<reference evidence="6 7" key="1">
    <citation type="submission" date="2015-11" db="EMBL/GenBank/DDBJ databases">
        <title>Genomic analysis of 38 Legionella species identifies large and diverse effector repertoires.</title>
        <authorList>
            <person name="Burstein D."/>
            <person name="Amaro F."/>
            <person name="Zusman T."/>
            <person name="Lifshitz Z."/>
            <person name="Cohen O."/>
            <person name="Gilbert J.A."/>
            <person name="Pupko T."/>
            <person name="Shuman H.A."/>
            <person name="Segal G."/>
        </authorList>
    </citation>
    <scope>NUCLEOTIDE SEQUENCE [LARGE SCALE GENOMIC DNA]</scope>
    <source>
        <strain evidence="6 7">WA-270A-C2</strain>
    </source>
</reference>
<evidence type="ECO:0000313" key="7">
    <source>
        <dbReference type="Proteomes" id="UP000054608"/>
    </source>
</evidence>
<dbReference type="Proteomes" id="UP000054608">
    <property type="component" value="Unassembled WGS sequence"/>
</dbReference>
<name>A0A0W0XRA8_9GAMM</name>
<proteinExistence type="inferred from homology"/>
<feature type="topological domain" description="Periplasmic" evidence="2">
    <location>
        <begin position="1"/>
        <end position="15"/>
    </location>
</feature>
<comment type="subcellular location">
    <subcellularLocation>
        <location evidence="2">Cell inner membrane</location>
        <topology evidence="2">Single-pass type III membrane protein</topology>
    </subcellularLocation>
</comment>
<keyword evidence="2" id="KW-1003">Cell membrane</keyword>
<dbReference type="AlphaFoldDB" id="A0A0W0XRA8"/>
<dbReference type="CDD" id="cd06257">
    <property type="entry name" value="DnaJ"/>
    <property type="match status" value="1"/>
</dbReference>
<comment type="subunit">
    <text evidence="2">Homodimer.</text>
</comment>
<dbReference type="Pfam" id="PF00226">
    <property type="entry name" value="DnaJ"/>
    <property type="match status" value="1"/>
</dbReference>
<dbReference type="GO" id="GO:0005886">
    <property type="term" value="C:plasma membrane"/>
    <property type="evidence" value="ECO:0007669"/>
    <property type="project" value="UniProtKB-SubCell"/>
</dbReference>
<keyword evidence="2 4" id="KW-0812">Transmembrane</keyword>
<organism evidence="6 7">
    <name type="scientific">Legionella rubrilucens</name>
    <dbReference type="NCBI Taxonomy" id="458"/>
    <lineage>
        <taxon>Bacteria</taxon>
        <taxon>Pseudomonadati</taxon>
        <taxon>Pseudomonadota</taxon>
        <taxon>Gammaproteobacteria</taxon>
        <taxon>Legionellales</taxon>
        <taxon>Legionellaceae</taxon>
        <taxon>Legionella</taxon>
    </lineage>
</organism>
<dbReference type="InterPro" id="IPR023749">
    <property type="entry name" value="DjlA"/>
</dbReference>
<comment type="caution">
    <text evidence="6">The sequence shown here is derived from an EMBL/GenBank/DDBJ whole genome shotgun (WGS) entry which is preliminary data.</text>
</comment>
<dbReference type="OrthoDB" id="9782583at2"/>
<evidence type="ECO:0000313" key="6">
    <source>
        <dbReference type="EMBL" id="KTD47113.1"/>
    </source>
</evidence>
<dbReference type="InterPro" id="IPR050817">
    <property type="entry name" value="DjlA_DnaK_co-chaperone"/>
</dbReference>
<keyword evidence="6" id="KW-0346">Stress response</keyword>
<dbReference type="PANTHER" id="PTHR24074">
    <property type="entry name" value="CO-CHAPERONE PROTEIN DJLA"/>
    <property type="match status" value="1"/>
</dbReference>
<feature type="domain" description="J" evidence="5">
    <location>
        <begin position="245"/>
        <end position="309"/>
    </location>
</feature>
<dbReference type="Gene3D" id="1.10.287.110">
    <property type="entry name" value="DnaJ domain"/>
    <property type="match status" value="1"/>
</dbReference>
<evidence type="ECO:0000256" key="2">
    <source>
        <dbReference type="HAMAP-Rule" id="MF_01153"/>
    </source>
</evidence>
<dbReference type="NCBIfam" id="NF006948">
    <property type="entry name" value="PRK09430.1"/>
    <property type="match status" value="1"/>
</dbReference>
<sequence length="310" mass="35617">MNFRQFFTTHTWWGKILGAFFGYQIAGPVGAFLGILIGNVFDRGLVEHFSRPHWRYHEEKRQAVQKIFFETTFLVMGHIAKSDGRVSEREIAMARTLMDEMRLSYEQKALAKRFFREGKQPSFDLGRTLNRLQLTCRDNPELLKLFMDIQYRAAMTDGLSPPKIKALDMVFSRLGFAPLHKQYRFYEDFGPQATRSYSYSGANAGSSQSGASGSNGYSSQNRQSYNRHHSGRQQSSYSSQNNLTLAYALLEVSPQASKQDVKRAYRRLISRNHPDKLMAKGLPEEMIKMANDKTQKITKAYELICESKGW</sequence>
<accession>A0A0W0XRA8</accession>
<dbReference type="InterPro" id="IPR029024">
    <property type="entry name" value="TerB-like"/>
</dbReference>
<dbReference type="Gene3D" id="1.10.3680.10">
    <property type="entry name" value="TerB-like"/>
    <property type="match status" value="1"/>
</dbReference>
<comment type="domain">
    <text evidence="2">The transmembrane domain is a dimerization domain.</text>
</comment>
<keyword evidence="7" id="KW-1185">Reference proteome</keyword>
<dbReference type="PATRIC" id="fig|458.5.peg.2124"/>
<dbReference type="CDD" id="cd07316">
    <property type="entry name" value="terB_like_DjlA"/>
    <property type="match status" value="1"/>
</dbReference>
<dbReference type="SUPFAM" id="SSF46565">
    <property type="entry name" value="Chaperone J-domain"/>
    <property type="match status" value="1"/>
</dbReference>
<evidence type="ECO:0000256" key="1">
    <source>
        <dbReference type="ARBA" id="ARBA00023186"/>
    </source>
</evidence>
<dbReference type="SUPFAM" id="SSF158682">
    <property type="entry name" value="TerB-like"/>
    <property type="match status" value="1"/>
</dbReference>
<dbReference type="EMBL" id="LNYT01000020">
    <property type="protein sequence ID" value="KTD47113.1"/>
    <property type="molecule type" value="Genomic_DNA"/>
</dbReference>
<keyword evidence="2 4" id="KW-0472">Membrane</keyword>
<dbReference type="GO" id="GO:0051087">
    <property type="term" value="F:protein-folding chaperone binding"/>
    <property type="evidence" value="ECO:0007669"/>
    <property type="project" value="InterPro"/>
</dbReference>
<keyword evidence="1 2" id="KW-0143">Chaperone</keyword>
<dbReference type="RefSeq" id="WP_058532023.1">
    <property type="nucleotide sequence ID" value="NZ_CAAAIN010000002.1"/>
</dbReference>
<protein>
    <recommendedName>
        <fullName evidence="2">Co-chaperone protein DjlA</fullName>
    </recommendedName>
</protein>
<evidence type="ECO:0000256" key="4">
    <source>
        <dbReference type="SAM" id="Phobius"/>
    </source>
</evidence>
<dbReference type="PROSITE" id="PS50076">
    <property type="entry name" value="DNAJ_2"/>
    <property type="match status" value="1"/>
</dbReference>